<feature type="chain" id="PRO_5015192568" evidence="1">
    <location>
        <begin position="21"/>
        <end position="131"/>
    </location>
</feature>
<protein>
    <submittedName>
        <fullName evidence="3">Photosystem reaction center subunit H</fullName>
    </submittedName>
</protein>
<dbReference type="SUPFAM" id="SSF50346">
    <property type="entry name" value="PRC-barrel domain"/>
    <property type="match status" value="1"/>
</dbReference>
<accession>A0A2P7RMC8</accession>
<dbReference type="Gene3D" id="2.30.30.240">
    <property type="entry name" value="PRC-barrel domain"/>
    <property type="match status" value="1"/>
</dbReference>
<sequence>MRRILIAFTTTVPLICAAHAQTTESTGTQTFVAAKPTDVLSYNLIGLKIKNGADDDVGEIKDLVLSQHTLAGYVVSVGGFLGVGEHYVVVSPEAVKITYDEKDKRWKATMDATKDQLKAAPEFKYEGRWKR</sequence>
<keyword evidence="4" id="KW-1185">Reference proteome</keyword>
<organism evidence="3 4">
    <name type="scientific">Pseudaminobacter soli</name>
    <name type="common">ex Li et al. 2025</name>
    <dbReference type="NCBI Taxonomy" id="1295366"/>
    <lineage>
        <taxon>Bacteria</taxon>
        <taxon>Pseudomonadati</taxon>
        <taxon>Pseudomonadota</taxon>
        <taxon>Alphaproteobacteria</taxon>
        <taxon>Hyphomicrobiales</taxon>
        <taxon>Phyllobacteriaceae</taxon>
        <taxon>Pseudaminobacter</taxon>
    </lineage>
</organism>
<dbReference type="Proteomes" id="UP000240653">
    <property type="component" value="Unassembled WGS sequence"/>
</dbReference>
<dbReference type="InterPro" id="IPR027275">
    <property type="entry name" value="PRC-brl_dom"/>
</dbReference>
<name>A0A2P7RMC8_9HYPH</name>
<evidence type="ECO:0000313" key="3">
    <source>
        <dbReference type="EMBL" id="PSJ51374.1"/>
    </source>
</evidence>
<feature type="domain" description="PRC-barrel" evidence="2">
    <location>
        <begin position="40"/>
        <end position="117"/>
    </location>
</feature>
<dbReference type="RefSeq" id="WP_106727561.1">
    <property type="nucleotide sequence ID" value="NZ_PXYL01000039.1"/>
</dbReference>
<evidence type="ECO:0000313" key="4">
    <source>
        <dbReference type="Proteomes" id="UP000240653"/>
    </source>
</evidence>
<dbReference type="AlphaFoldDB" id="A0A2P7RMC8"/>
<dbReference type="OrthoDB" id="7818259at2"/>
<dbReference type="InterPro" id="IPR011033">
    <property type="entry name" value="PRC_barrel-like_sf"/>
</dbReference>
<feature type="signal peptide" evidence="1">
    <location>
        <begin position="1"/>
        <end position="20"/>
    </location>
</feature>
<evidence type="ECO:0000259" key="2">
    <source>
        <dbReference type="Pfam" id="PF05239"/>
    </source>
</evidence>
<dbReference type="Pfam" id="PF05239">
    <property type="entry name" value="PRC"/>
    <property type="match status" value="1"/>
</dbReference>
<dbReference type="PANTHER" id="PTHR36505:SF1">
    <property type="entry name" value="BLR1072 PROTEIN"/>
    <property type="match status" value="1"/>
</dbReference>
<dbReference type="PANTHER" id="PTHR36505">
    <property type="entry name" value="BLR1072 PROTEIN"/>
    <property type="match status" value="1"/>
</dbReference>
<proteinExistence type="predicted"/>
<gene>
    <name evidence="3" type="ORF">C7I85_29520</name>
</gene>
<dbReference type="EMBL" id="PXYL01000039">
    <property type="protein sequence ID" value="PSJ51374.1"/>
    <property type="molecule type" value="Genomic_DNA"/>
</dbReference>
<reference evidence="3 4" key="1">
    <citation type="submission" date="2018-03" db="EMBL/GenBank/DDBJ databases">
        <title>The draft genome of Mesorhizobium soli JCM 19897.</title>
        <authorList>
            <person name="Li L."/>
            <person name="Liu L."/>
            <person name="Liang L."/>
            <person name="Wang T."/>
            <person name="Zhang X."/>
        </authorList>
    </citation>
    <scope>NUCLEOTIDE SEQUENCE [LARGE SCALE GENOMIC DNA]</scope>
    <source>
        <strain evidence="3 4">JCM 19897</strain>
    </source>
</reference>
<comment type="caution">
    <text evidence="3">The sequence shown here is derived from an EMBL/GenBank/DDBJ whole genome shotgun (WGS) entry which is preliminary data.</text>
</comment>
<evidence type="ECO:0000256" key="1">
    <source>
        <dbReference type="SAM" id="SignalP"/>
    </source>
</evidence>
<keyword evidence="1" id="KW-0732">Signal</keyword>